<comment type="caution">
    <text evidence="3">The sequence shown here is derived from an EMBL/GenBank/DDBJ whole genome shotgun (WGS) entry which is preliminary data.</text>
</comment>
<dbReference type="GO" id="GO:0016757">
    <property type="term" value="F:glycosyltransferase activity"/>
    <property type="evidence" value="ECO:0007669"/>
    <property type="project" value="InterPro"/>
</dbReference>
<evidence type="ECO:0000259" key="2">
    <source>
        <dbReference type="Pfam" id="PF13439"/>
    </source>
</evidence>
<protein>
    <submittedName>
        <fullName evidence="3">Glycosyltransferase family 1 protein</fullName>
    </submittedName>
</protein>
<dbReference type="Pfam" id="PF13439">
    <property type="entry name" value="Glyco_transf_4"/>
    <property type="match status" value="1"/>
</dbReference>
<dbReference type="Pfam" id="PF00534">
    <property type="entry name" value="Glycos_transf_1"/>
    <property type="match status" value="1"/>
</dbReference>
<keyword evidence="4" id="KW-1185">Reference proteome</keyword>
<dbReference type="OrthoDB" id="9814612at2"/>
<evidence type="ECO:0000259" key="1">
    <source>
        <dbReference type="Pfam" id="PF00534"/>
    </source>
</evidence>
<dbReference type="PANTHER" id="PTHR12526">
    <property type="entry name" value="GLYCOSYLTRANSFERASE"/>
    <property type="match status" value="1"/>
</dbReference>
<dbReference type="SUPFAM" id="SSF53756">
    <property type="entry name" value="UDP-Glycosyltransferase/glycogen phosphorylase"/>
    <property type="match status" value="1"/>
</dbReference>
<dbReference type="Proteomes" id="UP000290253">
    <property type="component" value="Unassembled WGS sequence"/>
</dbReference>
<dbReference type="InterPro" id="IPR028098">
    <property type="entry name" value="Glyco_trans_4-like_N"/>
</dbReference>
<dbReference type="Gene3D" id="3.40.50.2000">
    <property type="entry name" value="Glycogen Phosphorylase B"/>
    <property type="match status" value="2"/>
</dbReference>
<evidence type="ECO:0000313" key="4">
    <source>
        <dbReference type="Proteomes" id="UP000290253"/>
    </source>
</evidence>
<feature type="domain" description="Glycosyltransferase subfamily 4-like N-terminal" evidence="2">
    <location>
        <begin position="17"/>
        <end position="164"/>
    </location>
</feature>
<dbReference type="EMBL" id="SDMK01000002">
    <property type="protein sequence ID" value="RXS94941.1"/>
    <property type="molecule type" value="Genomic_DNA"/>
</dbReference>
<proteinExistence type="predicted"/>
<reference evidence="3 4" key="1">
    <citation type="journal article" date="2016" name="Int. J. Syst. Evol. Microbiol.">
        <title>Acidipila dinghuensis sp. nov., an acidobacterium isolated from forest soil.</title>
        <authorList>
            <person name="Jiang Y.W."/>
            <person name="Wang J."/>
            <person name="Chen M.H."/>
            <person name="Lv Y.Y."/>
            <person name="Qiu L.H."/>
        </authorList>
    </citation>
    <scope>NUCLEOTIDE SEQUENCE [LARGE SCALE GENOMIC DNA]</scope>
    <source>
        <strain evidence="3 4">DHOF10</strain>
    </source>
</reference>
<keyword evidence="3" id="KW-0808">Transferase</keyword>
<gene>
    <name evidence="3" type="ORF">ESZ00_09900</name>
</gene>
<dbReference type="RefSeq" id="WP_129208110.1">
    <property type="nucleotide sequence ID" value="NZ_BMGU01000003.1"/>
</dbReference>
<organism evidence="3 4">
    <name type="scientific">Silvibacterium dinghuense</name>
    <dbReference type="NCBI Taxonomy" id="1560006"/>
    <lineage>
        <taxon>Bacteria</taxon>
        <taxon>Pseudomonadati</taxon>
        <taxon>Acidobacteriota</taxon>
        <taxon>Terriglobia</taxon>
        <taxon>Terriglobales</taxon>
        <taxon>Acidobacteriaceae</taxon>
        <taxon>Silvibacterium</taxon>
    </lineage>
</organism>
<feature type="domain" description="Glycosyl transferase family 1" evidence="1">
    <location>
        <begin position="175"/>
        <end position="348"/>
    </location>
</feature>
<accession>A0A4Q1SD22</accession>
<dbReference type="InterPro" id="IPR001296">
    <property type="entry name" value="Glyco_trans_1"/>
</dbReference>
<evidence type="ECO:0000313" key="3">
    <source>
        <dbReference type="EMBL" id="RXS94941.1"/>
    </source>
</evidence>
<name>A0A4Q1SD22_9BACT</name>
<dbReference type="CDD" id="cd03801">
    <property type="entry name" value="GT4_PimA-like"/>
    <property type="match status" value="1"/>
</dbReference>
<dbReference type="AlphaFoldDB" id="A0A4Q1SD22"/>
<sequence length="371" mass="41281">MEQKRIGIVMPLGHQQGGAENLLMHLLTHGSKRFTLHCLFLQDGPMVERVRALNYSVEVIATTRLTDALNLIRSQWRIRRWARFQKLDAVLSWMSKAHLYVAPALAFSSQRLYWFQHGISSGQCIDKLASRLRADTVFCCSAASQQAQDRLPPHRRSVVCHPGVTFPIEMSTTAEAKQKLNLGLHTSLVGMVSRWERWKGVHVFLEAIAKLTALEPETSFFIVGGPHPRDPDYAHEIETMAARLNLGDRLILAGQRPADEVPLWLASADLIVHPCIGTEPFGMAVAEAMGMGRTVIASNTGGIPEIIRHGKDGFLIPPGDSTELADIMLRLLRDPALRAETGKQARERGRSFSVDRFADRIDSLLDTAVTQ</sequence>